<dbReference type="SMART" id="SM00249">
    <property type="entry name" value="PHD"/>
    <property type="match status" value="2"/>
</dbReference>
<dbReference type="AlphaFoldDB" id="A0ABD3ARU7"/>
<evidence type="ECO:0000256" key="1">
    <source>
        <dbReference type="ARBA" id="ARBA00022723"/>
    </source>
</evidence>
<keyword evidence="3" id="KW-0863">Zinc-finger</keyword>
<evidence type="ECO:0000313" key="8">
    <source>
        <dbReference type="Proteomes" id="UP001630127"/>
    </source>
</evidence>
<dbReference type="InterPro" id="IPR046349">
    <property type="entry name" value="C1-like_sf"/>
</dbReference>
<sequence length="478" mass="54035">MEKPLQKLLIQHFSHEHLLEHTMLQPKGNCSCFGCKRDILPDKYCYKCRTCPFYLHQVCYNMPQKVQHPADPNHHLTLLVMPLSAEEFIECEACQEPIAGFYYNCAMCGNFYHMLCFAIPLSVKLPVHPHTLKLEFSPPYKFQCDLCDRPSDHGWLYRCGLCEFDVHISCAVMDSRAKLQILPQMAKHLAFNGRTDADHSKRHELMALLLQGNIAGIQNIENFPSQSQQHQDQQIFPMSDDTAPPSFQLSDACFSIDIEQSFTNDGQESSKETDCHQLQVKEFQETKKVSGHVVARQGIVNDQKLSNSVFTSAENPLFDSLVGRPQRDQKIAISPVINDSYVWMDLGQENDSIKLKASNDSVDLRHQTKKSPPAAIDPYPFPPATINHHQFPTPSSLNHHLTPPVPSCNHQPPSTPTYSFSRPSAAIYSYLLLLITTCHHLPLPLSSHSHKPPFTPFFPINVEDKPNAATTAAAIWDN</sequence>
<keyword evidence="8" id="KW-1185">Reference proteome</keyword>
<protein>
    <recommendedName>
        <fullName evidence="6">Zinc finger PHD-type domain-containing protein</fullName>
    </recommendedName>
</protein>
<keyword evidence="4" id="KW-0862">Zinc</keyword>
<reference evidence="7 8" key="1">
    <citation type="submission" date="2024-11" db="EMBL/GenBank/DDBJ databases">
        <title>A near-complete genome assembly of Cinchona calisaya.</title>
        <authorList>
            <person name="Lian D.C."/>
            <person name="Zhao X.W."/>
            <person name="Wei L."/>
        </authorList>
    </citation>
    <scope>NUCLEOTIDE SEQUENCE [LARGE SCALE GENOMIC DNA]</scope>
    <source>
        <tissue evidence="7">Nenye</tissue>
    </source>
</reference>
<dbReference type="EMBL" id="JBJUIK010000003">
    <property type="protein sequence ID" value="KAL3533947.1"/>
    <property type="molecule type" value="Genomic_DNA"/>
</dbReference>
<dbReference type="InterPro" id="IPR004146">
    <property type="entry name" value="DC1"/>
</dbReference>
<comment type="caution">
    <text evidence="7">The sequence shown here is derived from an EMBL/GenBank/DDBJ whole genome shotgun (WGS) entry which is preliminary data.</text>
</comment>
<evidence type="ECO:0000256" key="5">
    <source>
        <dbReference type="SAM" id="MobiDB-lite"/>
    </source>
</evidence>
<evidence type="ECO:0000256" key="3">
    <source>
        <dbReference type="ARBA" id="ARBA00022771"/>
    </source>
</evidence>
<feature type="domain" description="Zinc finger PHD-type" evidence="6">
    <location>
        <begin position="90"/>
        <end position="148"/>
    </location>
</feature>
<keyword evidence="2" id="KW-0677">Repeat</keyword>
<feature type="region of interest" description="Disordered" evidence="5">
    <location>
        <begin position="363"/>
        <end position="389"/>
    </location>
</feature>
<accession>A0ABD3ARU7</accession>
<keyword evidence="1" id="KW-0479">Metal-binding</keyword>
<dbReference type="GO" id="GO:0008270">
    <property type="term" value="F:zinc ion binding"/>
    <property type="evidence" value="ECO:0007669"/>
    <property type="project" value="UniProtKB-KW"/>
</dbReference>
<feature type="domain" description="Zinc finger PHD-type" evidence="6">
    <location>
        <begin position="31"/>
        <end position="69"/>
    </location>
</feature>
<dbReference type="Proteomes" id="UP001630127">
    <property type="component" value="Unassembled WGS sequence"/>
</dbReference>
<proteinExistence type="predicted"/>
<name>A0ABD3ARU7_9GENT</name>
<evidence type="ECO:0000256" key="4">
    <source>
        <dbReference type="ARBA" id="ARBA00022833"/>
    </source>
</evidence>
<dbReference type="Pfam" id="PF03107">
    <property type="entry name" value="C1_2"/>
    <property type="match status" value="2"/>
</dbReference>
<gene>
    <name evidence="7" type="ORF">ACH5RR_007468</name>
</gene>
<evidence type="ECO:0000256" key="2">
    <source>
        <dbReference type="ARBA" id="ARBA00022737"/>
    </source>
</evidence>
<evidence type="ECO:0000313" key="7">
    <source>
        <dbReference type="EMBL" id="KAL3533947.1"/>
    </source>
</evidence>
<dbReference type="PANTHER" id="PTHR46288:SF17">
    <property type="entry name" value="CYSTEINE_HISTIDINE-RICH C1 DOMAIN PROTEIN"/>
    <property type="match status" value="1"/>
</dbReference>
<dbReference type="PANTHER" id="PTHR46288">
    <property type="entry name" value="PHORBOL-ESTER/DAG-TYPE DOMAIN-CONTAINING PROTEIN"/>
    <property type="match status" value="1"/>
</dbReference>
<organism evidence="7 8">
    <name type="scientific">Cinchona calisaya</name>
    <dbReference type="NCBI Taxonomy" id="153742"/>
    <lineage>
        <taxon>Eukaryota</taxon>
        <taxon>Viridiplantae</taxon>
        <taxon>Streptophyta</taxon>
        <taxon>Embryophyta</taxon>
        <taxon>Tracheophyta</taxon>
        <taxon>Spermatophyta</taxon>
        <taxon>Magnoliopsida</taxon>
        <taxon>eudicotyledons</taxon>
        <taxon>Gunneridae</taxon>
        <taxon>Pentapetalae</taxon>
        <taxon>asterids</taxon>
        <taxon>lamiids</taxon>
        <taxon>Gentianales</taxon>
        <taxon>Rubiaceae</taxon>
        <taxon>Cinchonoideae</taxon>
        <taxon>Cinchoneae</taxon>
        <taxon>Cinchona</taxon>
    </lineage>
</organism>
<dbReference type="SUPFAM" id="SSF57889">
    <property type="entry name" value="Cysteine-rich domain"/>
    <property type="match status" value="2"/>
</dbReference>
<dbReference type="InterPro" id="IPR001965">
    <property type="entry name" value="Znf_PHD"/>
</dbReference>
<evidence type="ECO:0000259" key="6">
    <source>
        <dbReference type="SMART" id="SM00249"/>
    </source>
</evidence>